<dbReference type="Pfam" id="PF00931">
    <property type="entry name" value="NB-ARC"/>
    <property type="match status" value="1"/>
</dbReference>
<dbReference type="EMBL" id="LAOO01000001">
    <property type="protein sequence ID" value="KJW01376.1"/>
    <property type="molecule type" value="Genomic_DNA"/>
</dbReference>
<gene>
    <name evidence="2" type="ORF">RPATATE_0444</name>
</gene>
<comment type="caution">
    <text evidence="2">The sequence shown here is derived from an EMBL/GenBank/DDBJ whole genome shotgun (WGS) entry which is preliminary data.</text>
</comment>
<evidence type="ECO:0000259" key="1">
    <source>
        <dbReference type="Pfam" id="PF00931"/>
    </source>
</evidence>
<feature type="domain" description="NB-ARC" evidence="1">
    <location>
        <begin position="30"/>
        <end position="164"/>
    </location>
</feature>
<accession>A0ABR5DRL1</accession>
<reference evidence="2 3" key="1">
    <citation type="submission" date="2015-02" db="EMBL/GenBank/DDBJ databases">
        <title>Genome Sequencing of Rickettsiales.</title>
        <authorList>
            <person name="Daugherty S.C."/>
            <person name="Su Q."/>
            <person name="Abolude K."/>
            <person name="Beier-Sexton M."/>
            <person name="Carlyon J.A."/>
            <person name="Carter R."/>
            <person name="Day N.P."/>
            <person name="Dumler S.J."/>
            <person name="Dyachenko V."/>
            <person name="Godinez A."/>
            <person name="Kurtti T.J."/>
            <person name="Lichay M."/>
            <person name="Mullins K.E."/>
            <person name="Ott S."/>
            <person name="Pappas-Brown V."/>
            <person name="Paris D.H."/>
            <person name="Patel P."/>
            <person name="Richards A.L."/>
            <person name="Sadzewicz L."/>
            <person name="Sears K."/>
            <person name="Seidman D."/>
            <person name="Sengamalay N."/>
            <person name="Stenos J."/>
            <person name="Tallon L.J."/>
            <person name="Vincent G."/>
            <person name="Fraser C.M."/>
            <person name="Munderloh U."/>
            <person name="Dunning-Hotopp J.C."/>
        </authorList>
    </citation>
    <scope>NUCLEOTIDE SEQUENCE [LARGE SCALE GENOMIC DNA]</scope>
    <source>
        <strain evidence="2 3">Tate's Hell</strain>
    </source>
</reference>
<sequence length="315" mass="35832">MLLISCSIFAQSQISNLVVPVSYFINHVSQLEKLKENLNKYKQSSVVGVSGMGKTQLARMYAYENKDNYNIIWLIDCNLNIEPQLLKLSKTINTEVKSPVISEDMAVMKKDLMVYLVSKDKWLLVFDNLEIGANKKIEDFINWEYKGNIIFCTQDDELLSNIIKANAFTKPEAALLATNILENKNLELINCLTQAFGGYPILIVQGAQILNQIQGLNLEKYKKKIKASKDKIELNIKLVSNELKPSAKRLLDGIALLNNQSVSKELLNSITEDKHSLDDDIYQFSKFALISNIEPNEVNPIFEMHDGKNITKYYK</sequence>
<organism evidence="2 3">
    <name type="scientific">Rickettsia parkeri str. Tate's Hell</name>
    <dbReference type="NCBI Taxonomy" id="1359189"/>
    <lineage>
        <taxon>Bacteria</taxon>
        <taxon>Pseudomonadati</taxon>
        <taxon>Pseudomonadota</taxon>
        <taxon>Alphaproteobacteria</taxon>
        <taxon>Rickettsiales</taxon>
        <taxon>Rickettsiaceae</taxon>
        <taxon>Rickettsieae</taxon>
        <taxon>Rickettsia</taxon>
        <taxon>spotted fever group</taxon>
    </lineage>
</organism>
<name>A0ABR5DRL1_RICPA</name>
<dbReference type="SUPFAM" id="SSF52540">
    <property type="entry name" value="P-loop containing nucleoside triphosphate hydrolases"/>
    <property type="match status" value="1"/>
</dbReference>
<evidence type="ECO:0000313" key="2">
    <source>
        <dbReference type="EMBL" id="KJW01376.1"/>
    </source>
</evidence>
<dbReference type="Proteomes" id="UP000035491">
    <property type="component" value="Unassembled WGS sequence"/>
</dbReference>
<proteinExistence type="predicted"/>
<protein>
    <recommendedName>
        <fullName evidence="1">NB-ARC domain-containing protein</fullName>
    </recommendedName>
</protein>
<dbReference type="PANTHER" id="PTHR35205:SF1">
    <property type="entry name" value="ZU5 DOMAIN-CONTAINING PROTEIN"/>
    <property type="match status" value="1"/>
</dbReference>
<dbReference type="PANTHER" id="PTHR35205">
    <property type="entry name" value="NB-ARC AND TPR DOMAIN PROTEIN"/>
    <property type="match status" value="1"/>
</dbReference>
<keyword evidence="3" id="KW-1185">Reference proteome</keyword>
<dbReference type="Gene3D" id="3.40.50.300">
    <property type="entry name" value="P-loop containing nucleotide triphosphate hydrolases"/>
    <property type="match status" value="1"/>
</dbReference>
<dbReference type="InterPro" id="IPR027417">
    <property type="entry name" value="P-loop_NTPase"/>
</dbReference>
<dbReference type="InterPro" id="IPR002182">
    <property type="entry name" value="NB-ARC"/>
</dbReference>
<evidence type="ECO:0000313" key="3">
    <source>
        <dbReference type="Proteomes" id="UP000035491"/>
    </source>
</evidence>